<name>A0A368GXM1_ANCCA</name>
<reference evidence="1 2" key="1">
    <citation type="submission" date="2014-10" db="EMBL/GenBank/DDBJ databases">
        <title>Draft genome of the hookworm Ancylostoma caninum.</title>
        <authorList>
            <person name="Mitreva M."/>
        </authorList>
    </citation>
    <scope>NUCLEOTIDE SEQUENCE [LARGE SCALE GENOMIC DNA]</scope>
    <source>
        <strain evidence="1 2">Baltimore</strain>
    </source>
</reference>
<dbReference type="EMBL" id="JOJR01000038">
    <property type="protein sequence ID" value="RCN49074.1"/>
    <property type="molecule type" value="Genomic_DNA"/>
</dbReference>
<sequence length="32" mass="3659">MLQFQREDLQLNAQSVSISEAQLASQRICYMG</sequence>
<dbReference type="Proteomes" id="UP000252519">
    <property type="component" value="Unassembled WGS sequence"/>
</dbReference>
<dbReference type="AlphaFoldDB" id="A0A368GXM1"/>
<evidence type="ECO:0000313" key="1">
    <source>
        <dbReference type="EMBL" id="RCN49074.1"/>
    </source>
</evidence>
<accession>A0A368GXM1</accession>
<gene>
    <name evidence="1" type="ORF">ANCCAN_04819</name>
</gene>
<protein>
    <submittedName>
        <fullName evidence="1">Uncharacterized protein</fullName>
    </submittedName>
</protein>
<evidence type="ECO:0000313" key="2">
    <source>
        <dbReference type="Proteomes" id="UP000252519"/>
    </source>
</evidence>
<proteinExistence type="predicted"/>
<comment type="caution">
    <text evidence="1">The sequence shown here is derived from an EMBL/GenBank/DDBJ whole genome shotgun (WGS) entry which is preliminary data.</text>
</comment>
<organism evidence="1 2">
    <name type="scientific">Ancylostoma caninum</name>
    <name type="common">Dog hookworm</name>
    <dbReference type="NCBI Taxonomy" id="29170"/>
    <lineage>
        <taxon>Eukaryota</taxon>
        <taxon>Metazoa</taxon>
        <taxon>Ecdysozoa</taxon>
        <taxon>Nematoda</taxon>
        <taxon>Chromadorea</taxon>
        <taxon>Rhabditida</taxon>
        <taxon>Rhabditina</taxon>
        <taxon>Rhabditomorpha</taxon>
        <taxon>Strongyloidea</taxon>
        <taxon>Ancylostomatidae</taxon>
        <taxon>Ancylostomatinae</taxon>
        <taxon>Ancylostoma</taxon>
    </lineage>
</organism>
<keyword evidence="2" id="KW-1185">Reference proteome</keyword>